<comment type="caution">
    <text evidence="6">The sequence shown here is derived from an EMBL/GenBank/DDBJ whole genome shotgun (WGS) entry which is preliminary data.</text>
</comment>
<evidence type="ECO:0000313" key="6">
    <source>
        <dbReference type="EMBL" id="GMG38743.1"/>
    </source>
</evidence>
<sequence>MQSVRRTVQLRSFLHTPKISLRSNVPPILSQQRKNARGYATEVQAAPEIEFEKFYTQPARIVPASPAYFSGSPKFIDHLLNLETILAKWASLPTVAPSEAPRMAWFKLAQFRDFVGEPVPTKKYKNLIKILQRLNRIDPKIMPIEVRDTLKTFLRPGNPYGNKPAPATVDEMGRARGRGKRKTSSAVVHLVEGEGDVMVNGKTLVEAFPRLHDRESATWPLRCTSRLDKYNVWATARGGGVTGQAEAITLALARALLVHEPGLKPVLRKGAYNMRVATRSLNILLIILQPVLSRWMRVVWRERSLVMSRPARCPPGSRGEAGLSPVVSGASFLLSHSSPCCIIPPSLVTLDDVYFVLHASLQMSWRSFQNTTLHGLGDKHVPLAIGVNSSDSIELLDK</sequence>
<keyword evidence="3 4" id="KW-0687">Ribonucleoprotein</keyword>
<dbReference type="PROSITE" id="PS00360">
    <property type="entry name" value="RIBOSOMAL_S9"/>
    <property type="match status" value="1"/>
</dbReference>
<feature type="region of interest" description="Disordered" evidence="5">
    <location>
        <begin position="155"/>
        <end position="178"/>
    </location>
</feature>
<organism evidence="6 7">
    <name type="scientific">Aspergillus oryzae</name>
    <name type="common">Yellow koji mold</name>
    <dbReference type="NCBI Taxonomy" id="5062"/>
    <lineage>
        <taxon>Eukaryota</taxon>
        <taxon>Fungi</taxon>
        <taxon>Dikarya</taxon>
        <taxon>Ascomycota</taxon>
        <taxon>Pezizomycotina</taxon>
        <taxon>Eurotiomycetes</taxon>
        <taxon>Eurotiomycetidae</taxon>
        <taxon>Eurotiales</taxon>
        <taxon>Aspergillaceae</taxon>
        <taxon>Aspergillus</taxon>
        <taxon>Aspergillus subgen. Circumdati</taxon>
    </lineage>
</organism>
<dbReference type="PANTHER" id="PTHR21569">
    <property type="entry name" value="RIBOSOMAL PROTEIN S9"/>
    <property type="match status" value="1"/>
</dbReference>
<evidence type="ECO:0000256" key="2">
    <source>
        <dbReference type="ARBA" id="ARBA00022980"/>
    </source>
</evidence>
<evidence type="ECO:0000256" key="3">
    <source>
        <dbReference type="ARBA" id="ARBA00023274"/>
    </source>
</evidence>
<dbReference type="Pfam" id="PF00380">
    <property type="entry name" value="Ribosomal_S9"/>
    <property type="match status" value="1"/>
</dbReference>
<dbReference type="AlphaFoldDB" id="A0AAN5BY77"/>
<dbReference type="InterPro" id="IPR020568">
    <property type="entry name" value="Ribosomal_Su5_D2-typ_SF"/>
</dbReference>
<comment type="similarity">
    <text evidence="1 4">Belongs to the universal ribosomal protein uS9 family.</text>
</comment>
<accession>A0AAN5BY77</accession>
<dbReference type="InterPro" id="IPR000754">
    <property type="entry name" value="Ribosomal_uS9"/>
</dbReference>
<dbReference type="GO" id="GO:0006412">
    <property type="term" value="P:translation"/>
    <property type="evidence" value="ECO:0007669"/>
    <property type="project" value="InterPro"/>
</dbReference>
<evidence type="ECO:0000313" key="7">
    <source>
        <dbReference type="Proteomes" id="UP001165205"/>
    </source>
</evidence>
<gene>
    <name evidence="6" type="ORF">Aory04_001336800</name>
</gene>
<dbReference type="Proteomes" id="UP001165205">
    <property type="component" value="Unassembled WGS sequence"/>
</dbReference>
<dbReference type="InterPro" id="IPR020574">
    <property type="entry name" value="Ribosomal_uS9_CS"/>
</dbReference>
<dbReference type="InterPro" id="IPR014721">
    <property type="entry name" value="Ribsml_uS5_D2-typ_fold_subgr"/>
</dbReference>
<dbReference type="GO" id="GO:0005763">
    <property type="term" value="C:mitochondrial small ribosomal subunit"/>
    <property type="evidence" value="ECO:0007669"/>
    <property type="project" value="TreeGrafter"/>
</dbReference>
<reference evidence="6" key="1">
    <citation type="submission" date="2023-04" db="EMBL/GenBank/DDBJ databases">
        <title>Aspergillus oryzae NBRC 4228.</title>
        <authorList>
            <person name="Ichikawa N."/>
            <person name="Sato H."/>
            <person name="Tonouchi N."/>
        </authorList>
    </citation>
    <scope>NUCLEOTIDE SEQUENCE</scope>
    <source>
        <strain evidence="6">NBRC 4228</strain>
    </source>
</reference>
<dbReference type="GO" id="GO:0003723">
    <property type="term" value="F:RNA binding"/>
    <property type="evidence" value="ECO:0007669"/>
    <property type="project" value="TreeGrafter"/>
</dbReference>
<dbReference type="SUPFAM" id="SSF54211">
    <property type="entry name" value="Ribosomal protein S5 domain 2-like"/>
    <property type="match status" value="1"/>
</dbReference>
<protein>
    <submittedName>
        <fullName evidence="6">Unnamed protein product</fullName>
    </submittedName>
</protein>
<dbReference type="Gene3D" id="3.30.230.10">
    <property type="match status" value="1"/>
</dbReference>
<evidence type="ECO:0000256" key="1">
    <source>
        <dbReference type="ARBA" id="ARBA00005251"/>
    </source>
</evidence>
<evidence type="ECO:0000256" key="4">
    <source>
        <dbReference type="RuleBase" id="RU003815"/>
    </source>
</evidence>
<proteinExistence type="inferred from homology"/>
<dbReference type="PANTHER" id="PTHR21569:SF1">
    <property type="entry name" value="SMALL RIBOSOMAL SUBUNIT PROTEIN US9M"/>
    <property type="match status" value="1"/>
</dbReference>
<keyword evidence="2 4" id="KW-0689">Ribosomal protein</keyword>
<evidence type="ECO:0000256" key="5">
    <source>
        <dbReference type="SAM" id="MobiDB-lite"/>
    </source>
</evidence>
<dbReference type="GO" id="GO:0003735">
    <property type="term" value="F:structural constituent of ribosome"/>
    <property type="evidence" value="ECO:0007669"/>
    <property type="project" value="InterPro"/>
</dbReference>
<dbReference type="EMBL" id="BSYA01000341">
    <property type="protein sequence ID" value="GMG38743.1"/>
    <property type="molecule type" value="Genomic_DNA"/>
</dbReference>
<name>A0AAN5BY77_ASPOZ</name>